<name>A0A976FE79_BRELC</name>
<evidence type="ECO:0000313" key="1">
    <source>
        <dbReference type="EMBL" id="TDH65172.1"/>
    </source>
</evidence>
<dbReference type="Proteomes" id="UP000294530">
    <property type="component" value="Unassembled WGS sequence"/>
</dbReference>
<dbReference type="GeneID" id="94344387"/>
<organism evidence="1 2">
    <name type="scientific">Bremia lactucae</name>
    <name type="common">Lettuce downy mildew</name>
    <dbReference type="NCBI Taxonomy" id="4779"/>
    <lineage>
        <taxon>Eukaryota</taxon>
        <taxon>Sar</taxon>
        <taxon>Stramenopiles</taxon>
        <taxon>Oomycota</taxon>
        <taxon>Peronosporomycetes</taxon>
        <taxon>Peronosporales</taxon>
        <taxon>Peronosporaceae</taxon>
        <taxon>Bremia</taxon>
    </lineage>
</organism>
<dbReference type="AlphaFoldDB" id="A0A976FE79"/>
<accession>A0A976FE79</accession>
<protein>
    <submittedName>
        <fullName evidence="1">Uncharacterized protein</fullName>
    </submittedName>
</protein>
<evidence type="ECO:0000313" key="2">
    <source>
        <dbReference type="Proteomes" id="UP000294530"/>
    </source>
</evidence>
<reference evidence="1 2" key="1">
    <citation type="journal article" date="2021" name="Genome Biol.">
        <title>AFLAP: assembly-free linkage analysis pipeline using k-mers from genome sequencing data.</title>
        <authorList>
            <person name="Fletcher K."/>
            <person name="Zhang L."/>
            <person name="Gil J."/>
            <person name="Han R."/>
            <person name="Cavanaugh K."/>
            <person name="Michelmore R."/>
        </authorList>
    </citation>
    <scope>NUCLEOTIDE SEQUENCE [LARGE SCALE GENOMIC DNA]</scope>
    <source>
        <strain evidence="1 2">SF5</strain>
    </source>
</reference>
<proteinExistence type="predicted"/>
<dbReference type="EMBL" id="SHOA02000220">
    <property type="protein sequence ID" value="TDH65172.1"/>
    <property type="molecule type" value="Genomic_DNA"/>
</dbReference>
<keyword evidence="2" id="KW-1185">Reference proteome</keyword>
<gene>
    <name evidence="1" type="ORF">CCR75_000609</name>
</gene>
<dbReference type="KEGG" id="blac:94344387"/>
<dbReference type="RefSeq" id="XP_067814671.1">
    <property type="nucleotide sequence ID" value="XM_067958716.1"/>
</dbReference>
<sequence>MAATLDLSEKIATTNVSRSLKPQVAVDEVSTLFTTTIDHLRFHLVPQGEQTLPENAVARWVNFPADLKAMNEPKNLEQLKAITAGIPPKGHLREKVALAEVLVDRFGVAPLATYVSKNLRYYRDELENWQPFKHILEGLVEYLKGQELSSFEVAHLLSSKINLRDGQVSQLMQFPFRFFAEYEKDSVRFFAALFDLFGERSFEVKSVLSMDKTLNNVLNLKYSRIMKKLDSKLLDLKEPQLHALLIIGGLKLKTDEEQKAVMKSLGHIYSNDALFKQANRVWHNLDKRIMNDRITIFSKR</sequence>
<comment type="caution">
    <text evidence="1">The sequence shown here is derived from an EMBL/GenBank/DDBJ whole genome shotgun (WGS) entry which is preliminary data.</text>
</comment>